<sequence>MTMATAETSSLRRAITAPMLTLFILGDVLGAGVYALAGTIAGRVGGAIWAPLLIALCFALLTAASYAELVTKYPRAGGAAVYAEKAFGKPLLSFLVGFSMVAAGVTSAAGLAVAFAGDYFQALLDWPAQWVCVAFLVIVGLLNARGIKESLSANLVMTVIELSGLLMVVAAAVWFVSQGQGVPQRVFELDSASPATAILGASLLAFYSFVGFETSANLAEEIKDVRKVYPRALFGALLAAGAVYMLVGMGAAMVLPVEQLKDSQAPPDGRGQCLGPWHTCAVVCGHCTDCGGQRRTADHDHGQPTDLRHGARRPVTCGDGFGAAQAAHAGAGNSGDHTGGHCPVLHQHPDHPRRNRRAVAALRVSQREHRRAGTQARQGRSRALSGPLGYPAAGHSFVPVAAHSARSGNLAAGRHHAGGRCCALRTDPAGQLGAGVASSLTSTVIASALAGALLEPGKRKVQPVDDELQAKPELILHGNVR</sequence>
<reference evidence="8 9" key="1">
    <citation type="submission" date="2015-09" db="EMBL/GenBank/DDBJ databases">
        <title>Genome announcement of multiple Pseudomonas syringae strains.</title>
        <authorList>
            <person name="Thakur S."/>
            <person name="Wang P.W."/>
            <person name="Gong Y."/>
            <person name="Weir B.S."/>
            <person name="Guttman D.S."/>
        </authorList>
    </citation>
    <scope>NUCLEOTIDE SEQUENCE [LARGE SCALE GENOMIC DNA]</scope>
    <source>
        <strain evidence="8 9">ICMP2802</strain>
    </source>
</reference>
<dbReference type="Gene3D" id="1.20.1740.10">
    <property type="entry name" value="Amino acid/polyamine transporter I"/>
    <property type="match status" value="1"/>
</dbReference>
<feature type="region of interest" description="Disordered" evidence="6">
    <location>
        <begin position="364"/>
        <end position="384"/>
    </location>
</feature>
<dbReference type="PANTHER" id="PTHR42770:SF7">
    <property type="entry name" value="MEMBRANE PROTEIN"/>
    <property type="match status" value="1"/>
</dbReference>
<keyword evidence="5 7" id="KW-0472">Membrane</keyword>
<protein>
    <submittedName>
        <fullName evidence="8">Amino acid transporter</fullName>
    </submittedName>
</protein>
<dbReference type="InterPro" id="IPR050367">
    <property type="entry name" value="APC_superfamily"/>
</dbReference>
<dbReference type="Pfam" id="PF13520">
    <property type="entry name" value="AA_permease_2"/>
    <property type="match status" value="1"/>
</dbReference>
<comment type="subcellular location">
    <subcellularLocation>
        <location evidence="1">Cell membrane</location>
        <topology evidence="1">Multi-pass membrane protein</topology>
    </subcellularLocation>
</comment>
<feature type="transmembrane region" description="Helical" evidence="7">
    <location>
        <begin position="91"/>
        <end position="115"/>
    </location>
</feature>
<feature type="transmembrane region" description="Helical" evidence="7">
    <location>
        <begin position="233"/>
        <end position="255"/>
    </location>
</feature>
<evidence type="ECO:0000256" key="5">
    <source>
        <dbReference type="ARBA" id="ARBA00023136"/>
    </source>
</evidence>
<proteinExistence type="predicted"/>
<dbReference type="GO" id="GO:0005886">
    <property type="term" value="C:plasma membrane"/>
    <property type="evidence" value="ECO:0007669"/>
    <property type="project" value="UniProtKB-SubCell"/>
</dbReference>
<dbReference type="PANTHER" id="PTHR42770">
    <property type="entry name" value="AMINO ACID TRANSPORTER-RELATED"/>
    <property type="match status" value="1"/>
</dbReference>
<keyword evidence="3 7" id="KW-0812">Transmembrane</keyword>
<feature type="transmembrane region" description="Helical" evidence="7">
    <location>
        <begin position="20"/>
        <end position="42"/>
    </location>
</feature>
<keyword evidence="4 7" id="KW-1133">Transmembrane helix</keyword>
<dbReference type="InterPro" id="IPR002293">
    <property type="entry name" value="AA/rel_permease1"/>
</dbReference>
<feature type="transmembrane region" description="Helical" evidence="7">
    <location>
        <begin position="195"/>
        <end position="212"/>
    </location>
</feature>
<feature type="transmembrane region" description="Helical" evidence="7">
    <location>
        <begin position="151"/>
        <end position="175"/>
    </location>
</feature>
<evidence type="ECO:0000256" key="6">
    <source>
        <dbReference type="SAM" id="MobiDB-lite"/>
    </source>
</evidence>
<evidence type="ECO:0000313" key="8">
    <source>
        <dbReference type="EMBL" id="KPW13452.1"/>
    </source>
</evidence>
<organism evidence="8 9">
    <name type="scientific">Pseudomonas syringae pv. aceris</name>
    <dbReference type="NCBI Taxonomy" id="199198"/>
    <lineage>
        <taxon>Bacteria</taxon>
        <taxon>Pseudomonadati</taxon>
        <taxon>Pseudomonadota</taxon>
        <taxon>Gammaproteobacteria</taxon>
        <taxon>Pseudomonadales</taxon>
        <taxon>Pseudomonadaceae</taxon>
        <taxon>Pseudomonas</taxon>
        <taxon>Pseudomonas syringae</taxon>
    </lineage>
</organism>
<evidence type="ECO:0000256" key="4">
    <source>
        <dbReference type="ARBA" id="ARBA00022989"/>
    </source>
</evidence>
<dbReference type="GO" id="GO:0022857">
    <property type="term" value="F:transmembrane transporter activity"/>
    <property type="evidence" value="ECO:0007669"/>
    <property type="project" value="InterPro"/>
</dbReference>
<accession>A0A0P9H1T1</accession>
<dbReference type="EMBL" id="LJPM01000477">
    <property type="protein sequence ID" value="KPW13452.1"/>
    <property type="molecule type" value="Genomic_DNA"/>
</dbReference>
<evidence type="ECO:0000256" key="1">
    <source>
        <dbReference type="ARBA" id="ARBA00004651"/>
    </source>
</evidence>
<gene>
    <name evidence="8" type="ORF">ALO91_05604</name>
</gene>
<evidence type="ECO:0000256" key="3">
    <source>
        <dbReference type="ARBA" id="ARBA00022692"/>
    </source>
</evidence>
<feature type="transmembrane region" description="Helical" evidence="7">
    <location>
        <begin position="48"/>
        <end position="70"/>
    </location>
</feature>
<dbReference type="AlphaFoldDB" id="A0A0P9H1T1"/>
<evidence type="ECO:0000256" key="7">
    <source>
        <dbReference type="SAM" id="Phobius"/>
    </source>
</evidence>
<evidence type="ECO:0000256" key="2">
    <source>
        <dbReference type="ARBA" id="ARBA00022475"/>
    </source>
</evidence>
<name>A0A0P9H1T1_PSESX</name>
<keyword evidence="2" id="KW-1003">Cell membrane</keyword>
<evidence type="ECO:0000313" key="9">
    <source>
        <dbReference type="Proteomes" id="UP000050297"/>
    </source>
</evidence>
<comment type="caution">
    <text evidence="8">The sequence shown here is derived from an EMBL/GenBank/DDBJ whole genome shotgun (WGS) entry which is preliminary data.</text>
</comment>
<feature type="transmembrane region" description="Helical" evidence="7">
    <location>
        <begin position="127"/>
        <end position="144"/>
    </location>
</feature>
<dbReference type="Proteomes" id="UP000050297">
    <property type="component" value="Unassembled WGS sequence"/>
</dbReference>